<sequence>MNILLDLGFLLVFLGIIVLVIGMFYEALKSSNNKNNNRQRTEVGGVIFIGPIPIIFGSSKNIAKWMIIVAIIIFVLLVLFYIL</sequence>
<keyword evidence="3" id="KW-1185">Reference proteome</keyword>
<dbReference type="NCBIfam" id="TIGR00304">
    <property type="entry name" value="TIGR00304 family membrane protein"/>
    <property type="match status" value="1"/>
</dbReference>
<dbReference type="Pfam" id="PF01998">
    <property type="entry name" value="DUF131"/>
    <property type="match status" value="1"/>
</dbReference>
<dbReference type="AlphaFoldDB" id="A0AAQ4CT52"/>
<evidence type="ECO:0008006" key="4">
    <source>
        <dbReference type="Google" id="ProtNLM"/>
    </source>
</evidence>
<evidence type="ECO:0000313" key="3">
    <source>
        <dbReference type="Proteomes" id="UP001319921"/>
    </source>
</evidence>
<accession>A0AAQ4CT52</accession>
<dbReference type="RefSeq" id="WP_229569341.1">
    <property type="nucleotide sequence ID" value="NZ_AP025226.1"/>
</dbReference>
<feature type="transmembrane region" description="Helical" evidence="1">
    <location>
        <begin position="62"/>
        <end position="82"/>
    </location>
</feature>
<dbReference type="KEGG" id="scas:SACC_20000"/>
<dbReference type="InterPro" id="IPR002849">
    <property type="entry name" value="DUF131"/>
</dbReference>
<keyword evidence="1" id="KW-0812">Transmembrane</keyword>
<feature type="transmembrane region" description="Helical" evidence="1">
    <location>
        <begin position="6"/>
        <end position="28"/>
    </location>
</feature>
<feature type="transmembrane region" description="Helical" evidence="1">
    <location>
        <begin position="40"/>
        <end position="56"/>
    </location>
</feature>
<proteinExistence type="predicted"/>
<protein>
    <recommendedName>
        <fullName evidence="4">TIGR00304 family protein</fullName>
    </recommendedName>
</protein>
<evidence type="ECO:0000256" key="1">
    <source>
        <dbReference type="SAM" id="Phobius"/>
    </source>
</evidence>
<keyword evidence="1" id="KW-0472">Membrane</keyword>
<dbReference type="GeneID" id="68866732"/>
<gene>
    <name evidence="2" type="ORF">SACC_20000</name>
</gene>
<organism evidence="2 3">
    <name type="scientific">Saccharolobus caldissimus</name>
    <dbReference type="NCBI Taxonomy" id="1702097"/>
    <lineage>
        <taxon>Archaea</taxon>
        <taxon>Thermoproteota</taxon>
        <taxon>Thermoprotei</taxon>
        <taxon>Sulfolobales</taxon>
        <taxon>Sulfolobaceae</taxon>
        <taxon>Saccharolobus</taxon>
    </lineage>
</organism>
<reference evidence="2 3" key="1">
    <citation type="journal article" date="2022" name="Microbiol. Resour. Announc.">
        <title>Complete Genome Sequence of the Hyperthermophilic and Acidophilic Archaeon Saccharolobus caldissimus Strain HS-3T.</title>
        <authorList>
            <person name="Sakai H.D."/>
            <person name="Kurosawa N."/>
        </authorList>
    </citation>
    <scope>NUCLEOTIDE SEQUENCE [LARGE SCALE GENOMIC DNA]</scope>
    <source>
        <strain evidence="2 3">JCM32116</strain>
    </source>
</reference>
<name>A0AAQ4CT52_9CREN</name>
<dbReference type="Proteomes" id="UP001319921">
    <property type="component" value="Chromosome"/>
</dbReference>
<dbReference type="EMBL" id="AP025226">
    <property type="protein sequence ID" value="BDB98983.1"/>
    <property type="molecule type" value="Genomic_DNA"/>
</dbReference>
<evidence type="ECO:0000313" key="2">
    <source>
        <dbReference type="EMBL" id="BDB98983.1"/>
    </source>
</evidence>
<keyword evidence="1" id="KW-1133">Transmembrane helix</keyword>